<dbReference type="EMBL" id="AJIL01000079">
    <property type="protein sequence ID" value="KNE96662.1"/>
    <property type="molecule type" value="Genomic_DNA"/>
</dbReference>
<sequence length="127" mass="14992">MFNQSSKDGQSAHFVFKNFSLTKPPFYVLLSSNRPIHAFKYDGSHNRYPGWDNCAARNRLGTLERNRRRFLPIKILYRVFPQSLQKKTSLFERSLACCFASARKPLQHRREREKAIARPRELIILHT</sequence>
<proteinExistence type="predicted"/>
<evidence type="ECO:0000313" key="2">
    <source>
        <dbReference type="Proteomes" id="UP000054564"/>
    </source>
</evidence>
<evidence type="ECO:0000313" key="1">
    <source>
        <dbReference type="EMBL" id="KNE96662.1"/>
    </source>
</evidence>
<organism evidence="1 2">
    <name type="scientific">Puccinia striiformis f. sp. tritici PST-78</name>
    <dbReference type="NCBI Taxonomy" id="1165861"/>
    <lineage>
        <taxon>Eukaryota</taxon>
        <taxon>Fungi</taxon>
        <taxon>Dikarya</taxon>
        <taxon>Basidiomycota</taxon>
        <taxon>Pucciniomycotina</taxon>
        <taxon>Pucciniomycetes</taxon>
        <taxon>Pucciniales</taxon>
        <taxon>Pucciniaceae</taxon>
        <taxon>Puccinia</taxon>
    </lineage>
</organism>
<comment type="caution">
    <text evidence="1">The sequence shown here is derived from an EMBL/GenBank/DDBJ whole genome shotgun (WGS) entry which is preliminary data.</text>
</comment>
<protein>
    <submittedName>
        <fullName evidence="1">Uncharacterized protein</fullName>
    </submittedName>
</protein>
<name>A0A0L0VBH3_9BASI</name>
<dbReference type="Proteomes" id="UP000054564">
    <property type="component" value="Unassembled WGS sequence"/>
</dbReference>
<gene>
    <name evidence="1" type="ORF">PSTG_10066</name>
</gene>
<dbReference type="AlphaFoldDB" id="A0A0L0VBH3"/>
<reference evidence="2" key="1">
    <citation type="submission" date="2014-03" db="EMBL/GenBank/DDBJ databases">
        <title>The Genome Sequence of Puccinia striiformis f. sp. tritici PST-78.</title>
        <authorList>
            <consortium name="The Broad Institute Genome Sequencing Platform"/>
            <person name="Cuomo C."/>
            <person name="Hulbert S."/>
            <person name="Chen X."/>
            <person name="Walker B."/>
            <person name="Young S.K."/>
            <person name="Zeng Q."/>
            <person name="Gargeya S."/>
            <person name="Fitzgerald M."/>
            <person name="Haas B."/>
            <person name="Abouelleil A."/>
            <person name="Alvarado L."/>
            <person name="Arachchi H.M."/>
            <person name="Berlin A.M."/>
            <person name="Chapman S.B."/>
            <person name="Goldberg J."/>
            <person name="Griggs A."/>
            <person name="Gujja S."/>
            <person name="Hansen M."/>
            <person name="Howarth C."/>
            <person name="Imamovic A."/>
            <person name="Larimer J."/>
            <person name="McCowan C."/>
            <person name="Montmayeur A."/>
            <person name="Murphy C."/>
            <person name="Neiman D."/>
            <person name="Pearson M."/>
            <person name="Priest M."/>
            <person name="Roberts A."/>
            <person name="Saif S."/>
            <person name="Shea T."/>
            <person name="Sisk P."/>
            <person name="Sykes S."/>
            <person name="Wortman J."/>
            <person name="Nusbaum C."/>
            <person name="Birren B."/>
        </authorList>
    </citation>
    <scope>NUCLEOTIDE SEQUENCE [LARGE SCALE GENOMIC DNA]</scope>
    <source>
        <strain evidence="2">race PST-78</strain>
    </source>
</reference>
<accession>A0A0L0VBH3</accession>
<keyword evidence="2" id="KW-1185">Reference proteome</keyword>